<sequence>MTDEDAFEALLGDVREYVKMTDGTVEEDIGPEIQDGKEIRGFRVGRAGYVYDVLGSANADYFLLRFGFNLLENLRNSGVDNPKKALTGDETEMETLVLNLMREISHPSVEVGVETTDDGVFAAFTVERKLFVDDPSFGVRDFEEAVRAVVAQGDRGIKHLQLALDMGGGPEPDGSTEGDRGFM</sequence>
<organism evidence="1 2">
    <name type="scientific">Halorutilus salinus</name>
    <dbReference type="NCBI Taxonomy" id="2487751"/>
    <lineage>
        <taxon>Archaea</taxon>
        <taxon>Methanobacteriati</taxon>
        <taxon>Methanobacteriota</taxon>
        <taxon>Stenosarchaea group</taxon>
        <taxon>Halobacteria</taxon>
        <taxon>Halorutilales</taxon>
        <taxon>Halorutilaceae</taxon>
        <taxon>Halorutilus</taxon>
    </lineage>
</organism>
<keyword evidence="2" id="KW-1185">Reference proteome</keyword>
<name>A0A9Q4GHZ9_9EURY</name>
<gene>
    <name evidence="1" type="ORF">EGH25_00375</name>
</gene>
<comment type="caution">
    <text evidence="1">The sequence shown here is derived from an EMBL/GenBank/DDBJ whole genome shotgun (WGS) entry which is preliminary data.</text>
</comment>
<dbReference type="RefSeq" id="WP_266085317.1">
    <property type="nucleotide sequence ID" value="NZ_RKLV01000001.1"/>
</dbReference>
<accession>A0A9Q4GHZ9</accession>
<dbReference type="AlphaFoldDB" id="A0A9Q4GHZ9"/>
<evidence type="ECO:0000313" key="2">
    <source>
        <dbReference type="Proteomes" id="UP001149411"/>
    </source>
</evidence>
<dbReference type="EMBL" id="RKLV01000001">
    <property type="protein sequence ID" value="MCX2817821.1"/>
    <property type="molecule type" value="Genomic_DNA"/>
</dbReference>
<proteinExistence type="predicted"/>
<dbReference type="Proteomes" id="UP001149411">
    <property type="component" value="Unassembled WGS sequence"/>
</dbReference>
<evidence type="ECO:0000313" key="1">
    <source>
        <dbReference type="EMBL" id="MCX2817821.1"/>
    </source>
</evidence>
<reference evidence="1" key="1">
    <citation type="submission" date="2022-09" db="EMBL/GenBank/DDBJ databases">
        <title>Haloadaptaus new haloarchaeum isolated from saline soil.</title>
        <authorList>
            <person name="Duran-Viseras A."/>
            <person name="Sanchez-Porro C."/>
            <person name="Ventosa A."/>
        </authorList>
    </citation>
    <scope>NUCLEOTIDE SEQUENCE</scope>
    <source>
        <strain evidence="1">F3-133</strain>
    </source>
</reference>
<protein>
    <submittedName>
        <fullName evidence="1">Uncharacterized protein</fullName>
    </submittedName>
</protein>